<keyword evidence="1" id="KW-0472">Membrane</keyword>
<dbReference type="EMBL" id="SNXK01000008">
    <property type="protein sequence ID" value="TDP31545.1"/>
    <property type="molecule type" value="Genomic_DNA"/>
</dbReference>
<dbReference type="AlphaFoldDB" id="A0A4R6P2Q6"/>
<sequence>MISTYLRRLDPRRAVLCVIAGLLATWAFAGALGLITGALALSPATETRLPWQSPILAGVALAVMVGLPLTVVTLTAQDGPRTKHTTMVAACALIGWILLQLLVLRELSWLQPVCVMLAVVIAALGVAPQPARSASRRPKEWN</sequence>
<organism evidence="2 3">
    <name type="scientific">Nocardia ignorata</name>
    <dbReference type="NCBI Taxonomy" id="145285"/>
    <lineage>
        <taxon>Bacteria</taxon>
        <taxon>Bacillati</taxon>
        <taxon>Actinomycetota</taxon>
        <taxon>Actinomycetes</taxon>
        <taxon>Mycobacteriales</taxon>
        <taxon>Nocardiaceae</taxon>
        <taxon>Nocardia</taxon>
    </lineage>
</organism>
<evidence type="ECO:0000313" key="3">
    <source>
        <dbReference type="Proteomes" id="UP000295087"/>
    </source>
</evidence>
<reference evidence="2 3" key="1">
    <citation type="submission" date="2019-03" db="EMBL/GenBank/DDBJ databases">
        <title>Genomic Encyclopedia of Type Strains, Phase IV (KMG-IV): sequencing the most valuable type-strain genomes for metagenomic binning, comparative biology and taxonomic classification.</title>
        <authorList>
            <person name="Goeker M."/>
        </authorList>
    </citation>
    <scope>NUCLEOTIDE SEQUENCE [LARGE SCALE GENOMIC DNA]</scope>
    <source>
        <strain evidence="2 3">DSM 44496</strain>
    </source>
</reference>
<dbReference type="RefSeq" id="WP_067488207.1">
    <property type="nucleotide sequence ID" value="NZ_JBHXPO010000003.1"/>
</dbReference>
<evidence type="ECO:0000313" key="2">
    <source>
        <dbReference type="EMBL" id="TDP31545.1"/>
    </source>
</evidence>
<feature type="transmembrane region" description="Helical" evidence="1">
    <location>
        <begin position="109"/>
        <end position="127"/>
    </location>
</feature>
<comment type="caution">
    <text evidence="2">The sequence shown here is derived from an EMBL/GenBank/DDBJ whole genome shotgun (WGS) entry which is preliminary data.</text>
</comment>
<feature type="transmembrane region" description="Helical" evidence="1">
    <location>
        <begin position="86"/>
        <end position="103"/>
    </location>
</feature>
<keyword evidence="1" id="KW-0812">Transmembrane</keyword>
<gene>
    <name evidence="2" type="ORF">DFR75_108150</name>
</gene>
<dbReference type="Proteomes" id="UP000295087">
    <property type="component" value="Unassembled WGS sequence"/>
</dbReference>
<accession>A0A4R6P2Q6</accession>
<proteinExistence type="predicted"/>
<protein>
    <submittedName>
        <fullName evidence="2">Uncharacterized protein</fullName>
    </submittedName>
</protein>
<keyword evidence="1" id="KW-1133">Transmembrane helix</keyword>
<keyword evidence="3" id="KW-1185">Reference proteome</keyword>
<evidence type="ECO:0000256" key="1">
    <source>
        <dbReference type="SAM" id="Phobius"/>
    </source>
</evidence>
<feature type="transmembrane region" description="Helical" evidence="1">
    <location>
        <begin position="56"/>
        <end position="74"/>
    </location>
</feature>
<name>A0A4R6P2Q6_NOCIG</name>